<proteinExistence type="predicted"/>
<accession>A0A437S7B1</accession>
<gene>
    <name evidence="2" type="ORF">EF514_04665</name>
</gene>
<dbReference type="Proteomes" id="UP000288812">
    <property type="component" value="Unassembled WGS sequence"/>
</dbReference>
<dbReference type="RefSeq" id="WP_127724265.1">
    <property type="nucleotide sequence ID" value="NZ_RLIH01000005.1"/>
</dbReference>
<protein>
    <submittedName>
        <fullName evidence="2">DUF997 family protein</fullName>
    </submittedName>
</protein>
<comment type="caution">
    <text evidence="2">The sequence shown here is derived from an EMBL/GenBank/DDBJ whole genome shotgun (WGS) entry which is preliminary data.</text>
</comment>
<organism evidence="2 3">
    <name type="scientific">Anaerosphaera multitolerans</name>
    <dbReference type="NCBI Taxonomy" id="2487351"/>
    <lineage>
        <taxon>Bacteria</taxon>
        <taxon>Bacillati</taxon>
        <taxon>Bacillota</taxon>
        <taxon>Tissierellia</taxon>
        <taxon>Tissierellales</taxon>
        <taxon>Peptoniphilaceae</taxon>
        <taxon>Anaerosphaera</taxon>
    </lineage>
</organism>
<evidence type="ECO:0000313" key="3">
    <source>
        <dbReference type="Proteomes" id="UP000288812"/>
    </source>
</evidence>
<evidence type="ECO:0000313" key="2">
    <source>
        <dbReference type="EMBL" id="RVU54882.1"/>
    </source>
</evidence>
<evidence type="ECO:0000256" key="1">
    <source>
        <dbReference type="SAM" id="Phobius"/>
    </source>
</evidence>
<dbReference type="OrthoDB" id="1752893at2"/>
<keyword evidence="1" id="KW-0472">Membrane</keyword>
<dbReference type="Pfam" id="PF06196">
    <property type="entry name" value="DUF997"/>
    <property type="match status" value="1"/>
</dbReference>
<dbReference type="InterPro" id="IPR010398">
    <property type="entry name" value="DUF997"/>
</dbReference>
<dbReference type="PANTHER" id="PTHR39174:SF1">
    <property type="entry name" value="INNER MEMBRANE PROTEIN"/>
    <property type="match status" value="1"/>
</dbReference>
<dbReference type="AlphaFoldDB" id="A0A437S7B1"/>
<feature type="transmembrane region" description="Helical" evidence="1">
    <location>
        <begin position="55"/>
        <end position="80"/>
    </location>
</feature>
<sequence length="90" mass="10786">MKEIRSNEEKNKQIIKETKVSLLLYLLYFLWWYFTGYGLSKGNPENYTYILGLPLWFFLSSIVGYVLFVIAIIVVTRLFFKNFNLEDEEL</sequence>
<reference evidence="2 3" key="1">
    <citation type="submission" date="2018-11" db="EMBL/GenBank/DDBJ databases">
        <title>Genome sequencing and assembly of Anaerosphaera sp. nov., GS7-6-2.</title>
        <authorList>
            <person name="Rettenmaier R."/>
            <person name="Liebl W."/>
            <person name="Zverlov V."/>
        </authorList>
    </citation>
    <scope>NUCLEOTIDE SEQUENCE [LARGE SCALE GENOMIC DNA]</scope>
    <source>
        <strain evidence="2 3">GS7-6-2</strain>
    </source>
</reference>
<name>A0A437S7B1_9FIRM</name>
<dbReference type="EMBL" id="RLIH01000005">
    <property type="protein sequence ID" value="RVU54882.1"/>
    <property type="molecule type" value="Genomic_DNA"/>
</dbReference>
<feature type="transmembrane region" description="Helical" evidence="1">
    <location>
        <begin position="20"/>
        <end position="40"/>
    </location>
</feature>
<keyword evidence="1" id="KW-1133">Transmembrane helix</keyword>
<dbReference type="PANTHER" id="PTHR39174">
    <property type="entry name" value="INNER MEMBRANE PROTEIN-RELATED"/>
    <property type="match status" value="1"/>
</dbReference>
<keyword evidence="3" id="KW-1185">Reference proteome</keyword>
<keyword evidence="1" id="KW-0812">Transmembrane</keyword>